<dbReference type="Pfam" id="PF13456">
    <property type="entry name" value="RVT_3"/>
    <property type="match status" value="1"/>
</dbReference>
<evidence type="ECO:0000259" key="1">
    <source>
        <dbReference type="PROSITE" id="PS50879"/>
    </source>
</evidence>
<dbReference type="InterPro" id="IPR044730">
    <property type="entry name" value="RNase_H-like_dom_plant"/>
</dbReference>
<dbReference type="PROSITE" id="PS50879">
    <property type="entry name" value="RNASE_H_1"/>
    <property type="match status" value="1"/>
</dbReference>
<name>A0A7J7LLV7_9MAGN</name>
<organism evidence="2 3">
    <name type="scientific">Kingdonia uniflora</name>
    <dbReference type="NCBI Taxonomy" id="39325"/>
    <lineage>
        <taxon>Eukaryota</taxon>
        <taxon>Viridiplantae</taxon>
        <taxon>Streptophyta</taxon>
        <taxon>Embryophyta</taxon>
        <taxon>Tracheophyta</taxon>
        <taxon>Spermatophyta</taxon>
        <taxon>Magnoliopsida</taxon>
        <taxon>Ranunculales</taxon>
        <taxon>Circaeasteraceae</taxon>
        <taxon>Kingdonia</taxon>
    </lineage>
</organism>
<dbReference type="CDD" id="cd06222">
    <property type="entry name" value="RNase_H_like"/>
    <property type="match status" value="1"/>
</dbReference>
<accession>A0A7J7LLV7</accession>
<protein>
    <recommendedName>
        <fullName evidence="1">RNase H type-1 domain-containing protein</fullName>
    </recommendedName>
</protein>
<gene>
    <name evidence="2" type="ORF">GIB67_021671</name>
</gene>
<dbReference type="OrthoDB" id="1752183at2759"/>
<evidence type="ECO:0000313" key="3">
    <source>
        <dbReference type="Proteomes" id="UP000541444"/>
    </source>
</evidence>
<dbReference type="InterPro" id="IPR036397">
    <property type="entry name" value="RNaseH_sf"/>
</dbReference>
<dbReference type="InterPro" id="IPR012337">
    <property type="entry name" value="RNaseH-like_sf"/>
</dbReference>
<dbReference type="Gene3D" id="3.30.420.10">
    <property type="entry name" value="Ribonuclease H-like superfamily/Ribonuclease H"/>
    <property type="match status" value="1"/>
</dbReference>
<dbReference type="Proteomes" id="UP000541444">
    <property type="component" value="Unassembled WGS sequence"/>
</dbReference>
<dbReference type="EMBL" id="JACGCM010002198">
    <property type="protein sequence ID" value="KAF6143661.1"/>
    <property type="molecule type" value="Genomic_DNA"/>
</dbReference>
<feature type="domain" description="RNase H type-1" evidence="1">
    <location>
        <begin position="35"/>
        <end position="116"/>
    </location>
</feature>
<keyword evidence="3" id="KW-1185">Reference proteome</keyword>
<dbReference type="InterPro" id="IPR002156">
    <property type="entry name" value="RNaseH_domain"/>
</dbReference>
<proteinExistence type="predicted"/>
<sequence>MHNTIQDLQIIKALNDQCRQKNVPTIKSCRWLLPNDEEVKACCDGSAMGNPGPASIGILYRNNAGEVLGTFSKAIGNNRNYMAEVQAIIQGASTSFRKRVKAAMDGFGFKYNNISL</sequence>
<comment type="caution">
    <text evidence="2">The sequence shown here is derived from an EMBL/GenBank/DDBJ whole genome shotgun (WGS) entry which is preliminary data.</text>
</comment>
<dbReference type="GO" id="GO:0003676">
    <property type="term" value="F:nucleic acid binding"/>
    <property type="evidence" value="ECO:0007669"/>
    <property type="project" value="InterPro"/>
</dbReference>
<evidence type="ECO:0000313" key="2">
    <source>
        <dbReference type="EMBL" id="KAF6143661.1"/>
    </source>
</evidence>
<dbReference type="SUPFAM" id="SSF53098">
    <property type="entry name" value="Ribonuclease H-like"/>
    <property type="match status" value="1"/>
</dbReference>
<dbReference type="AlphaFoldDB" id="A0A7J7LLV7"/>
<dbReference type="GO" id="GO:0004523">
    <property type="term" value="F:RNA-DNA hybrid ribonuclease activity"/>
    <property type="evidence" value="ECO:0007669"/>
    <property type="project" value="InterPro"/>
</dbReference>
<reference evidence="2 3" key="1">
    <citation type="journal article" date="2020" name="IScience">
        <title>Genome Sequencing of the Endangered Kingdonia uniflora (Circaeasteraceae, Ranunculales) Reveals Potential Mechanisms of Evolutionary Specialization.</title>
        <authorList>
            <person name="Sun Y."/>
            <person name="Deng T."/>
            <person name="Zhang A."/>
            <person name="Moore M.J."/>
            <person name="Landis J.B."/>
            <person name="Lin N."/>
            <person name="Zhang H."/>
            <person name="Zhang X."/>
            <person name="Huang J."/>
            <person name="Zhang X."/>
            <person name="Sun H."/>
            <person name="Wang H."/>
        </authorList>
    </citation>
    <scope>NUCLEOTIDE SEQUENCE [LARGE SCALE GENOMIC DNA]</scope>
    <source>
        <strain evidence="2">TB1705</strain>
        <tissue evidence="2">Leaf</tissue>
    </source>
</reference>